<dbReference type="AlphaFoldDB" id="A0AAQ3UJG6"/>
<proteinExistence type="predicted"/>
<evidence type="ECO:0000256" key="1">
    <source>
        <dbReference type="SAM" id="MobiDB-lite"/>
    </source>
</evidence>
<keyword evidence="3" id="KW-1185">Reference proteome</keyword>
<evidence type="ECO:0000313" key="3">
    <source>
        <dbReference type="Proteomes" id="UP001341281"/>
    </source>
</evidence>
<accession>A0AAQ3UJG6</accession>
<gene>
    <name evidence="2" type="ORF">U9M48_038877</name>
</gene>
<dbReference type="Proteomes" id="UP001341281">
    <property type="component" value="Chromosome 09"/>
</dbReference>
<name>A0AAQ3UJG6_PASNO</name>
<organism evidence="2 3">
    <name type="scientific">Paspalum notatum var. saurae</name>
    <dbReference type="NCBI Taxonomy" id="547442"/>
    <lineage>
        <taxon>Eukaryota</taxon>
        <taxon>Viridiplantae</taxon>
        <taxon>Streptophyta</taxon>
        <taxon>Embryophyta</taxon>
        <taxon>Tracheophyta</taxon>
        <taxon>Spermatophyta</taxon>
        <taxon>Magnoliopsida</taxon>
        <taxon>Liliopsida</taxon>
        <taxon>Poales</taxon>
        <taxon>Poaceae</taxon>
        <taxon>PACMAD clade</taxon>
        <taxon>Panicoideae</taxon>
        <taxon>Andropogonodae</taxon>
        <taxon>Paspaleae</taxon>
        <taxon>Paspalinae</taxon>
        <taxon>Paspalum</taxon>
    </lineage>
</organism>
<reference evidence="2 3" key="1">
    <citation type="submission" date="2024-02" db="EMBL/GenBank/DDBJ databases">
        <title>High-quality chromosome-scale genome assembly of Pensacola bahiagrass (Paspalum notatum Flugge var. saurae).</title>
        <authorList>
            <person name="Vega J.M."/>
            <person name="Podio M."/>
            <person name="Orjuela J."/>
            <person name="Siena L.A."/>
            <person name="Pessino S.C."/>
            <person name="Combes M.C."/>
            <person name="Mariac C."/>
            <person name="Albertini E."/>
            <person name="Pupilli F."/>
            <person name="Ortiz J.P.A."/>
            <person name="Leblanc O."/>
        </authorList>
    </citation>
    <scope>NUCLEOTIDE SEQUENCE [LARGE SCALE GENOMIC DNA]</scope>
    <source>
        <strain evidence="2">R1</strain>
        <tissue evidence="2">Leaf</tissue>
    </source>
</reference>
<evidence type="ECO:0000313" key="2">
    <source>
        <dbReference type="EMBL" id="WVZ92839.1"/>
    </source>
</evidence>
<sequence length="254" mass="27879">MVINHAQKCNPRPANHELETISRSDGSCYLKGSSSMQPNPAPQKQVHVQEMHQQSSSMYNELSSAVSLDDAPREEEQVSGVGNEVLSVPLVDNSTLEGSNSQQGCSSDYKTMLDGNAQPHVNFDPNFWDRTNFIEDTAWEGSCNAFEQSGGCTPASEAGSCGSLMGYSRSPVRAARGTRCRRFSSSPARGATSSNYWARPAPPLWGDDLFEAIRGADLAPPQICQDNLSNAGTYFTDEEFLNFTDEEFLKSWMR</sequence>
<feature type="region of interest" description="Disordered" evidence="1">
    <location>
        <begin position="1"/>
        <end position="83"/>
    </location>
</feature>
<protein>
    <submittedName>
        <fullName evidence="2">Uncharacterized protein</fullName>
    </submittedName>
</protein>
<feature type="compositionally biased region" description="Polar residues" evidence="1">
    <location>
        <begin position="51"/>
        <end position="66"/>
    </location>
</feature>
<dbReference type="EMBL" id="CP144753">
    <property type="protein sequence ID" value="WVZ92839.1"/>
    <property type="molecule type" value="Genomic_DNA"/>
</dbReference>